<dbReference type="EMBL" id="KV891640">
    <property type="protein sequence ID" value="OON22958.1"/>
    <property type="molecule type" value="Genomic_DNA"/>
</dbReference>
<keyword evidence="6" id="KW-0539">Nucleus</keyword>
<evidence type="ECO:0000256" key="2">
    <source>
        <dbReference type="ARBA" id="ARBA00004286"/>
    </source>
</evidence>
<evidence type="ECO:0000256" key="4">
    <source>
        <dbReference type="ARBA" id="ARBA00022454"/>
    </source>
</evidence>
<evidence type="ECO:0000313" key="11">
    <source>
        <dbReference type="Proteomes" id="UP000243686"/>
    </source>
</evidence>
<accession>A0A1S8X8E4</accession>
<dbReference type="FunFam" id="1.10.20.10:FF:000085">
    <property type="entry name" value="Histone H3.2"/>
    <property type="match status" value="1"/>
</dbReference>
<feature type="region of interest" description="Disordered" evidence="8">
    <location>
        <begin position="1"/>
        <end position="23"/>
    </location>
</feature>
<dbReference type="GO" id="GO:0003677">
    <property type="term" value="F:DNA binding"/>
    <property type="evidence" value="ECO:0007669"/>
    <property type="project" value="UniProtKB-KW"/>
</dbReference>
<sequence>MHQANRPVKYRWQDPEKAARNKGRAQKCISHRWCAGLESLLYYQKSTELLIRKRPSQRLVGEIAQDFAVDPRFQSSAVSSPKEACEAYLIGPFEDIDMCASHPKRATIMPKYIQLARSWPSAYSFTCFTSPFKITFSGAESITG</sequence>
<gene>
    <name evidence="10" type="ORF">X801_01136</name>
</gene>
<evidence type="ECO:0000259" key="9">
    <source>
        <dbReference type="Pfam" id="PF00125"/>
    </source>
</evidence>
<organism evidence="10 11">
    <name type="scientific">Opisthorchis viverrini</name>
    <name type="common">Southeast Asian liver fluke</name>
    <dbReference type="NCBI Taxonomy" id="6198"/>
    <lineage>
        <taxon>Eukaryota</taxon>
        <taxon>Metazoa</taxon>
        <taxon>Spiralia</taxon>
        <taxon>Lophotrochozoa</taxon>
        <taxon>Platyhelminthes</taxon>
        <taxon>Trematoda</taxon>
        <taxon>Digenea</taxon>
        <taxon>Opisthorchiida</taxon>
        <taxon>Opisthorchiata</taxon>
        <taxon>Opisthorchiidae</taxon>
        <taxon>Opisthorchis</taxon>
    </lineage>
</organism>
<evidence type="ECO:0000256" key="5">
    <source>
        <dbReference type="ARBA" id="ARBA00023125"/>
    </source>
</evidence>
<comment type="subcellular location">
    <subcellularLocation>
        <location evidence="2">Chromosome</location>
    </subcellularLocation>
    <subcellularLocation>
        <location evidence="1">Nucleus</location>
    </subcellularLocation>
</comment>
<name>A0A1S8X8E4_OPIVI</name>
<evidence type="ECO:0000256" key="8">
    <source>
        <dbReference type="SAM" id="MobiDB-lite"/>
    </source>
</evidence>
<keyword evidence="11" id="KW-1185">Reference proteome</keyword>
<dbReference type="PANTHER" id="PTHR11426">
    <property type="entry name" value="HISTONE H3"/>
    <property type="match status" value="1"/>
</dbReference>
<dbReference type="Pfam" id="PF00125">
    <property type="entry name" value="Histone"/>
    <property type="match status" value="1"/>
</dbReference>
<dbReference type="GO" id="GO:0030527">
    <property type="term" value="F:structural constituent of chromatin"/>
    <property type="evidence" value="ECO:0007669"/>
    <property type="project" value="InterPro"/>
</dbReference>
<comment type="similarity">
    <text evidence="3">Belongs to the histone H3 family.</text>
</comment>
<reference evidence="10 11" key="1">
    <citation type="submission" date="2015-03" db="EMBL/GenBank/DDBJ databases">
        <title>Draft genome of the nematode, Opisthorchis viverrini.</title>
        <authorList>
            <person name="Mitreva M."/>
        </authorList>
    </citation>
    <scope>NUCLEOTIDE SEQUENCE [LARGE SCALE GENOMIC DNA]</scope>
    <source>
        <strain evidence="10">Khon Kaen</strain>
    </source>
</reference>
<dbReference type="AlphaFoldDB" id="A0A1S8X8E4"/>
<dbReference type="PRINTS" id="PR00622">
    <property type="entry name" value="HISTONEH3"/>
</dbReference>
<keyword evidence="7" id="KW-0544">Nucleosome core</keyword>
<dbReference type="SUPFAM" id="SSF47113">
    <property type="entry name" value="Histone-fold"/>
    <property type="match status" value="1"/>
</dbReference>
<keyword evidence="4" id="KW-0158">Chromosome</keyword>
<evidence type="ECO:0000256" key="1">
    <source>
        <dbReference type="ARBA" id="ARBA00004123"/>
    </source>
</evidence>
<evidence type="ECO:0000256" key="7">
    <source>
        <dbReference type="ARBA" id="ARBA00023269"/>
    </source>
</evidence>
<dbReference type="GO" id="GO:0046982">
    <property type="term" value="F:protein heterodimerization activity"/>
    <property type="evidence" value="ECO:0007669"/>
    <property type="project" value="InterPro"/>
</dbReference>
<dbReference type="GO" id="GO:0000786">
    <property type="term" value="C:nucleosome"/>
    <property type="evidence" value="ECO:0007669"/>
    <property type="project" value="UniProtKB-KW"/>
</dbReference>
<evidence type="ECO:0000256" key="6">
    <source>
        <dbReference type="ARBA" id="ARBA00023242"/>
    </source>
</evidence>
<dbReference type="InterPro" id="IPR000164">
    <property type="entry name" value="Histone_H3/CENP-A"/>
</dbReference>
<dbReference type="SMART" id="SM00428">
    <property type="entry name" value="H3"/>
    <property type="match status" value="1"/>
</dbReference>
<evidence type="ECO:0000313" key="10">
    <source>
        <dbReference type="EMBL" id="OON22958.1"/>
    </source>
</evidence>
<dbReference type="InterPro" id="IPR007125">
    <property type="entry name" value="H2A/H2B/H3"/>
</dbReference>
<dbReference type="GO" id="GO:0005634">
    <property type="term" value="C:nucleus"/>
    <property type="evidence" value="ECO:0007669"/>
    <property type="project" value="UniProtKB-SubCell"/>
</dbReference>
<keyword evidence="5" id="KW-0238">DNA-binding</keyword>
<feature type="domain" description="Core Histone H2A/H2B/H3" evidence="9">
    <location>
        <begin position="43"/>
        <end position="117"/>
    </location>
</feature>
<evidence type="ECO:0000256" key="3">
    <source>
        <dbReference type="ARBA" id="ARBA00010343"/>
    </source>
</evidence>
<protein>
    <submittedName>
        <fullName evidence="10">Core histone H2A/H2B/H3/H4</fullName>
    </submittedName>
</protein>
<dbReference type="Gene3D" id="1.10.20.10">
    <property type="entry name" value="Histone, subunit A"/>
    <property type="match status" value="1"/>
</dbReference>
<dbReference type="InterPro" id="IPR009072">
    <property type="entry name" value="Histone-fold"/>
</dbReference>
<dbReference type="Proteomes" id="UP000243686">
    <property type="component" value="Unassembled WGS sequence"/>
</dbReference>
<proteinExistence type="inferred from homology"/>